<dbReference type="PANTHER" id="PTHR31336">
    <property type="entry name" value="LIN37 HOMOLOG"/>
    <property type="match status" value="1"/>
</dbReference>
<dbReference type="AlphaFoldDB" id="A0A9W9YTR3"/>
<keyword evidence="3" id="KW-1185">Reference proteome</keyword>
<reference evidence="2" key="1">
    <citation type="submission" date="2023-01" db="EMBL/GenBank/DDBJ databases">
        <title>Genome assembly of the deep-sea coral Lophelia pertusa.</title>
        <authorList>
            <person name="Herrera S."/>
            <person name="Cordes E."/>
        </authorList>
    </citation>
    <scope>NUCLEOTIDE SEQUENCE</scope>
    <source>
        <strain evidence="2">USNM1676648</strain>
        <tissue evidence="2">Polyp</tissue>
    </source>
</reference>
<dbReference type="Pfam" id="PF15306">
    <property type="entry name" value="LIN37"/>
    <property type="match status" value="1"/>
</dbReference>
<dbReference type="InterPro" id="IPR028226">
    <property type="entry name" value="LIN37"/>
</dbReference>
<comment type="caution">
    <text evidence="2">The sequence shown here is derived from an EMBL/GenBank/DDBJ whole genome shotgun (WGS) entry which is preliminary data.</text>
</comment>
<evidence type="ECO:0000256" key="1">
    <source>
        <dbReference type="SAM" id="MobiDB-lite"/>
    </source>
</evidence>
<feature type="region of interest" description="Disordered" evidence="1">
    <location>
        <begin position="31"/>
        <end position="72"/>
    </location>
</feature>
<dbReference type="PANTHER" id="PTHR31336:SF3">
    <property type="entry name" value="PROTEIN LIN-37 HOMOLOG"/>
    <property type="match status" value="1"/>
</dbReference>
<dbReference type="GO" id="GO:0031523">
    <property type="term" value="C:Myb complex"/>
    <property type="evidence" value="ECO:0007669"/>
    <property type="project" value="TreeGrafter"/>
</dbReference>
<evidence type="ECO:0000313" key="3">
    <source>
        <dbReference type="Proteomes" id="UP001163046"/>
    </source>
</evidence>
<sequence>MKLFDRSVDFAQFNEDTPLYALARAWMQNKPYGTKSSDSQEDTQDGDSPSSSQESGVSSTTQSNGEGDAKSVYSFPEPVKLIEDWEMNSTHTKGPLSLDVHYDLDKAPSVSDLKRNHIERWKKVKTNWRDSSFQRQARYAPSIKKIRELFEHQ</sequence>
<feature type="compositionally biased region" description="Low complexity" evidence="1">
    <location>
        <begin position="46"/>
        <end position="63"/>
    </location>
</feature>
<name>A0A9W9YTR3_9CNID</name>
<organism evidence="2 3">
    <name type="scientific">Desmophyllum pertusum</name>
    <dbReference type="NCBI Taxonomy" id="174260"/>
    <lineage>
        <taxon>Eukaryota</taxon>
        <taxon>Metazoa</taxon>
        <taxon>Cnidaria</taxon>
        <taxon>Anthozoa</taxon>
        <taxon>Hexacorallia</taxon>
        <taxon>Scleractinia</taxon>
        <taxon>Caryophylliina</taxon>
        <taxon>Caryophylliidae</taxon>
        <taxon>Desmophyllum</taxon>
    </lineage>
</organism>
<proteinExistence type="predicted"/>
<dbReference type="Proteomes" id="UP001163046">
    <property type="component" value="Unassembled WGS sequence"/>
</dbReference>
<dbReference type="GO" id="GO:0017053">
    <property type="term" value="C:transcription repressor complex"/>
    <property type="evidence" value="ECO:0007669"/>
    <property type="project" value="InterPro"/>
</dbReference>
<gene>
    <name evidence="2" type="primary">LIN37_1</name>
    <name evidence="2" type="ORF">OS493_011572</name>
</gene>
<dbReference type="OrthoDB" id="6287771at2759"/>
<dbReference type="EMBL" id="MU827306">
    <property type="protein sequence ID" value="KAJ7363289.1"/>
    <property type="molecule type" value="Genomic_DNA"/>
</dbReference>
<evidence type="ECO:0000313" key="2">
    <source>
        <dbReference type="EMBL" id="KAJ7363289.1"/>
    </source>
</evidence>
<protein>
    <submittedName>
        <fullName evidence="2">Cell cycle</fullName>
    </submittedName>
</protein>
<dbReference type="GO" id="GO:0000122">
    <property type="term" value="P:negative regulation of transcription by RNA polymerase II"/>
    <property type="evidence" value="ECO:0007669"/>
    <property type="project" value="TreeGrafter"/>
</dbReference>
<accession>A0A9W9YTR3</accession>